<evidence type="ECO:0000256" key="1">
    <source>
        <dbReference type="SAM" id="MobiDB-lite"/>
    </source>
</evidence>
<dbReference type="EnsemblProtists" id="EOD05394">
    <property type="protein sequence ID" value="EOD05394"/>
    <property type="gene ID" value="EMIHUDRAFT_433179"/>
</dbReference>
<dbReference type="PaxDb" id="2903-EOD05394"/>
<feature type="compositionally biased region" description="Basic and acidic residues" evidence="1">
    <location>
        <begin position="1"/>
        <end position="32"/>
    </location>
</feature>
<dbReference type="Proteomes" id="UP000013827">
    <property type="component" value="Unassembled WGS sequence"/>
</dbReference>
<sequence>MSPRCRRDLAEISPRSRRDPAEIQSRSRRDPAHGPPQAPLRRPAASPRARAAAAGDPPQKGHSHSHCQKSNQQTPNSSDSDRAGRSIARPCCDDSKNATNARTPRRCSACSSCSTRPPRAGRRRRRRRRGGTARCSRG</sequence>
<accession>A0A0D3I2A9</accession>
<reference evidence="3" key="1">
    <citation type="journal article" date="2013" name="Nature">
        <title>Pan genome of the phytoplankton Emiliania underpins its global distribution.</title>
        <authorList>
            <person name="Read B.A."/>
            <person name="Kegel J."/>
            <person name="Klute M.J."/>
            <person name="Kuo A."/>
            <person name="Lefebvre S.C."/>
            <person name="Maumus F."/>
            <person name="Mayer C."/>
            <person name="Miller J."/>
            <person name="Monier A."/>
            <person name="Salamov A."/>
            <person name="Young J."/>
            <person name="Aguilar M."/>
            <person name="Claverie J.M."/>
            <person name="Frickenhaus S."/>
            <person name="Gonzalez K."/>
            <person name="Herman E.K."/>
            <person name="Lin Y.C."/>
            <person name="Napier J."/>
            <person name="Ogata H."/>
            <person name="Sarno A.F."/>
            <person name="Shmutz J."/>
            <person name="Schroeder D."/>
            <person name="de Vargas C."/>
            <person name="Verret F."/>
            <person name="von Dassow P."/>
            <person name="Valentin K."/>
            <person name="Van de Peer Y."/>
            <person name="Wheeler G."/>
            <person name="Dacks J.B."/>
            <person name="Delwiche C.F."/>
            <person name="Dyhrman S.T."/>
            <person name="Glockner G."/>
            <person name="John U."/>
            <person name="Richards T."/>
            <person name="Worden A.Z."/>
            <person name="Zhang X."/>
            <person name="Grigoriev I.V."/>
            <person name="Allen A.E."/>
            <person name="Bidle K."/>
            <person name="Borodovsky M."/>
            <person name="Bowler C."/>
            <person name="Brownlee C."/>
            <person name="Cock J.M."/>
            <person name="Elias M."/>
            <person name="Gladyshev V.N."/>
            <person name="Groth M."/>
            <person name="Guda C."/>
            <person name="Hadaegh A."/>
            <person name="Iglesias-Rodriguez M.D."/>
            <person name="Jenkins J."/>
            <person name="Jones B.M."/>
            <person name="Lawson T."/>
            <person name="Leese F."/>
            <person name="Lindquist E."/>
            <person name="Lobanov A."/>
            <person name="Lomsadze A."/>
            <person name="Malik S.B."/>
            <person name="Marsh M.E."/>
            <person name="Mackinder L."/>
            <person name="Mock T."/>
            <person name="Mueller-Roeber B."/>
            <person name="Pagarete A."/>
            <person name="Parker M."/>
            <person name="Probert I."/>
            <person name="Quesneville H."/>
            <person name="Raines C."/>
            <person name="Rensing S.A."/>
            <person name="Riano-Pachon D.M."/>
            <person name="Richier S."/>
            <person name="Rokitta S."/>
            <person name="Shiraiwa Y."/>
            <person name="Soanes D.M."/>
            <person name="van der Giezen M."/>
            <person name="Wahlund T.M."/>
            <person name="Williams B."/>
            <person name="Wilson W."/>
            <person name="Wolfe G."/>
            <person name="Wurch L.L."/>
        </authorList>
    </citation>
    <scope>NUCLEOTIDE SEQUENCE</scope>
</reference>
<dbReference type="AlphaFoldDB" id="A0A0D3I2A9"/>
<feature type="compositionally biased region" description="Basic residues" evidence="1">
    <location>
        <begin position="119"/>
        <end position="138"/>
    </location>
</feature>
<keyword evidence="3" id="KW-1185">Reference proteome</keyword>
<name>A0A0D3I2A9_EMIH1</name>
<feature type="compositionally biased region" description="Low complexity" evidence="1">
    <location>
        <begin position="39"/>
        <end position="58"/>
    </location>
</feature>
<reference evidence="2" key="2">
    <citation type="submission" date="2024-10" db="UniProtKB">
        <authorList>
            <consortium name="EnsemblProtists"/>
        </authorList>
    </citation>
    <scope>IDENTIFICATION</scope>
</reference>
<proteinExistence type="predicted"/>
<dbReference type="RefSeq" id="XP_005757823.1">
    <property type="nucleotide sequence ID" value="XM_005757766.1"/>
</dbReference>
<feature type="compositionally biased region" description="Polar residues" evidence="1">
    <location>
        <begin position="68"/>
        <end position="78"/>
    </location>
</feature>
<feature type="region of interest" description="Disordered" evidence="1">
    <location>
        <begin position="1"/>
        <end position="138"/>
    </location>
</feature>
<evidence type="ECO:0000313" key="2">
    <source>
        <dbReference type="EnsemblProtists" id="EOD05394"/>
    </source>
</evidence>
<dbReference type="GeneID" id="17251399"/>
<organism evidence="2 3">
    <name type="scientific">Emiliania huxleyi (strain CCMP1516)</name>
    <dbReference type="NCBI Taxonomy" id="280463"/>
    <lineage>
        <taxon>Eukaryota</taxon>
        <taxon>Haptista</taxon>
        <taxon>Haptophyta</taxon>
        <taxon>Prymnesiophyceae</taxon>
        <taxon>Isochrysidales</taxon>
        <taxon>Noelaerhabdaceae</taxon>
        <taxon>Emiliania</taxon>
    </lineage>
</organism>
<dbReference type="HOGENOM" id="CLU_1859029_0_0_1"/>
<dbReference type="KEGG" id="ehx:EMIHUDRAFT_433179"/>
<feature type="compositionally biased region" description="Low complexity" evidence="1">
    <location>
        <begin position="106"/>
        <end position="118"/>
    </location>
</feature>
<evidence type="ECO:0000313" key="3">
    <source>
        <dbReference type="Proteomes" id="UP000013827"/>
    </source>
</evidence>
<protein>
    <submittedName>
        <fullName evidence="2">Uncharacterized protein</fullName>
    </submittedName>
</protein>